<name>A0A919DR09_9ACTN</name>
<dbReference type="AlphaFoldDB" id="A0A919DR09"/>
<feature type="compositionally biased region" description="Basic and acidic residues" evidence="1">
    <location>
        <begin position="32"/>
        <end position="41"/>
    </location>
</feature>
<feature type="region of interest" description="Disordered" evidence="1">
    <location>
        <begin position="29"/>
        <end position="53"/>
    </location>
</feature>
<reference evidence="2" key="1">
    <citation type="journal article" date="2014" name="Int. J. Syst. Evol. Microbiol.">
        <title>Complete genome sequence of Corynebacterium casei LMG S-19264T (=DSM 44701T), isolated from a smear-ripened cheese.</title>
        <authorList>
            <consortium name="US DOE Joint Genome Institute (JGI-PGF)"/>
            <person name="Walter F."/>
            <person name="Albersmeier A."/>
            <person name="Kalinowski J."/>
            <person name="Ruckert C."/>
        </authorList>
    </citation>
    <scope>NUCLEOTIDE SEQUENCE</scope>
    <source>
        <strain evidence="2">JCM 3302</strain>
    </source>
</reference>
<dbReference type="EMBL" id="BNBC01000008">
    <property type="protein sequence ID" value="GHE68334.1"/>
    <property type="molecule type" value="Genomic_DNA"/>
</dbReference>
<keyword evidence="3" id="KW-1185">Reference proteome</keyword>
<evidence type="ECO:0000256" key="1">
    <source>
        <dbReference type="SAM" id="MobiDB-lite"/>
    </source>
</evidence>
<protein>
    <submittedName>
        <fullName evidence="2">Uncharacterized protein</fullName>
    </submittedName>
</protein>
<dbReference type="Proteomes" id="UP000641386">
    <property type="component" value="Unassembled WGS sequence"/>
</dbReference>
<evidence type="ECO:0000313" key="3">
    <source>
        <dbReference type="Proteomes" id="UP000641386"/>
    </source>
</evidence>
<organism evidence="2 3">
    <name type="scientific">Streptomyces spiralis</name>
    <dbReference type="NCBI Taxonomy" id="66376"/>
    <lineage>
        <taxon>Bacteria</taxon>
        <taxon>Bacillati</taxon>
        <taxon>Actinomycetota</taxon>
        <taxon>Actinomycetes</taxon>
        <taxon>Kitasatosporales</taxon>
        <taxon>Streptomycetaceae</taxon>
        <taxon>Streptomyces</taxon>
    </lineage>
</organism>
<comment type="caution">
    <text evidence="2">The sequence shown here is derived from an EMBL/GenBank/DDBJ whole genome shotgun (WGS) entry which is preliminary data.</text>
</comment>
<accession>A0A919DR09</accession>
<sequence length="53" mass="5760">MAGSATVVIAPSAMAMKVTLTHITGTTRRWLRREEKEEGRGRAGSAKRRGDTC</sequence>
<reference evidence="2" key="2">
    <citation type="submission" date="2020-09" db="EMBL/GenBank/DDBJ databases">
        <authorList>
            <person name="Sun Q."/>
            <person name="Ohkuma M."/>
        </authorList>
    </citation>
    <scope>NUCLEOTIDE SEQUENCE</scope>
    <source>
        <strain evidence="2">JCM 3302</strain>
    </source>
</reference>
<proteinExistence type="predicted"/>
<gene>
    <name evidence="2" type="ORF">GCM10014715_22530</name>
</gene>
<evidence type="ECO:0000313" key="2">
    <source>
        <dbReference type="EMBL" id="GHE68334.1"/>
    </source>
</evidence>